<dbReference type="STRING" id="1121950.SAMN02745243_02974"/>
<evidence type="ECO:0000256" key="3">
    <source>
        <dbReference type="ARBA" id="ARBA00022801"/>
    </source>
</evidence>
<feature type="active site" description="Proton acceptor" evidence="7">
    <location>
        <position position="110"/>
    </location>
</feature>
<keyword evidence="2 12" id="KW-0732">Signal</keyword>
<protein>
    <submittedName>
        <fullName evidence="14">D-alanyl-D-alanine carboxypeptidase</fullName>
    </submittedName>
</protein>
<comment type="similarity">
    <text evidence="1 9">Belongs to the peptidase S11 family.</text>
</comment>
<evidence type="ECO:0000256" key="5">
    <source>
        <dbReference type="ARBA" id="ARBA00022984"/>
    </source>
</evidence>
<evidence type="ECO:0000256" key="7">
    <source>
        <dbReference type="PIRSR" id="PIRSR618044-1"/>
    </source>
</evidence>
<keyword evidence="4" id="KW-0133">Cell shape</keyword>
<dbReference type="OrthoDB" id="9791132at2"/>
<dbReference type="Proteomes" id="UP000184301">
    <property type="component" value="Unassembled WGS sequence"/>
</dbReference>
<keyword evidence="14" id="KW-0121">Carboxypeptidase</keyword>
<feature type="active site" description="Acyl-ester intermediate" evidence="7">
    <location>
        <position position="107"/>
    </location>
</feature>
<evidence type="ECO:0000256" key="2">
    <source>
        <dbReference type="ARBA" id="ARBA00022729"/>
    </source>
</evidence>
<evidence type="ECO:0000313" key="15">
    <source>
        <dbReference type="Proteomes" id="UP000184301"/>
    </source>
</evidence>
<organism evidence="14 15">
    <name type="scientific">Hespellia stercorisuis DSM 15480</name>
    <dbReference type="NCBI Taxonomy" id="1121950"/>
    <lineage>
        <taxon>Bacteria</taxon>
        <taxon>Bacillati</taxon>
        <taxon>Bacillota</taxon>
        <taxon>Clostridia</taxon>
        <taxon>Lachnospirales</taxon>
        <taxon>Lachnospiraceae</taxon>
        <taxon>Hespellia</taxon>
    </lineage>
</organism>
<evidence type="ECO:0000256" key="1">
    <source>
        <dbReference type="ARBA" id="ARBA00007164"/>
    </source>
</evidence>
<evidence type="ECO:0000256" key="11">
    <source>
        <dbReference type="SAM" id="Phobius"/>
    </source>
</evidence>
<dbReference type="AlphaFoldDB" id="A0A1M6SL14"/>
<keyword evidence="3" id="KW-0378">Hydrolase</keyword>
<dbReference type="RefSeq" id="WP_073111860.1">
    <property type="nucleotide sequence ID" value="NZ_FQZY01000050.1"/>
</dbReference>
<evidence type="ECO:0000256" key="12">
    <source>
        <dbReference type="SAM" id="SignalP"/>
    </source>
</evidence>
<keyword evidence="6" id="KW-0961">Cell wall biogenesis/degradation</keyword>
<proteinExistence type="inferred from homology"/>
<evidence type="ECO:0000313" key="14">
    <source>
        <dbReference type="EMBL" id="SHK45340.1"/>
    </source>
</evidence>
<feature type="region of interest" description="Disordered" evidence="10">
    <location>
        <begin position="464"/>
        <end position="493"/>
    </location>
</feature>
<dbReference type="InterPro" id="IPR001967">
    <property type="entry name" value="Peptidase_S11_N"/>
</dbReference>
<keyword evidence="11" id="KW-1133">Transmembrane helix</keyword>
<evidence type="ECO:0000256" key="9">
    <source>
        <dbReference type="RuleBase" id="RU004016"/>
    </source>
</evidence>
<evidence type="ECO:0000256" key="8">
    <source>
        <dbReference type="PIRSR" id="PIRSR618044-2"/>
    </source>
</evidence>
<evidence type="ECO:0000259" key="13">
    <source>
        <dbReference type="Pfam" id="PF00768"/>
    </source>
</evidence>
<keyword evidence="14" id="KW-0645">Protease</keyword>
<dbReference type="PANTHER" id="PTHR21581:SF26">
    <property type="entry name" value="D-ALANYL-D-ALANINE ENDOPEPTIDASE"/>
    <property type="match status" value="1"/>
</dbReference>
<dbReference type="GO" id="GO:0071555">
    <property type="term" value="P:cell wall organization"/>
    <property type="evidence" value="ECO:0007669"/>
    <property type="project" value="UniProtKB-KW"/>
</dbReference>
<feature type="active site" evidence="7">
    <location>
        <position position="165"/>
    </location>
</feature>
<feature type="chain" id="PRO_5012432360" evidence="12">
    <location>
        <begin position="27"/>
        <end position="493"/>
    </location>
</feature>
<dbReference type="PRINTS" id="PR00725">
    <property type="entry name" value="DADACBPTASE1"/>
</dbReference>
<feature type="signal peptide" evidence="12">
    <location>
        <begin position="1"/>
        <end position="26"/>
    </location>
</feature>
<feature type="compositionally biased region" description="Basic and acidic residues" evidence="10">
    <location>
        <begin position="406"/>
        <end position="418"/>
    </location>
</feature>
<dbReference type="Gene3D" id="3.40.710.10">
    <property type="entry name" value="DD-peptidase/beta-lactamase superfamily"/>
    <property type="match status" value="1"/>
</dbReference>
<dbReference type="InterPro" id="IPR018044">
    <property type="entry name" value="Peptidase_S11"/>
</dbReference>
<keyword evidence="11" id="KW-0812">Transmembrane</keyword>
<feature type="binding site" evidence="8">
    <location>
        <position position="279"/>
    </location>
    <ligand>
        <name>substrate</name>
    </ligand>
</feature>
<keyword evidence="15" id="KW-1185">Reference proteome</keyword>
<feature type="transmembrane region" description="Helical" evidence="11">
    <location>
        <begin position="436"/>
        <end position="457"/>
    </location>
</feature>
<feature type="compositionally biased region" description="Polar residues" evidence="10">
    <location>
        <begin position="395"/>
        <end position="405"/>
    </location>
</feature>
<sequence length="493" mass="53909">MKVYKRVIAAAMTAMLLFTMGGTARAEDVAADPAADTAADAEEQLTEQQKQEAKIEAEVYAMPVESNGLPGWPQGPGTYGEGAIVMDIGSGAILYAKNIDAAFYPASITKVLTALVALENSQMTDEVKFTDDSVSFMEYGDASIGMRSGEVLSMKDALYGMLLASANEVAHAIAENATGSGYDDFIQKMNDDVAALGGVNSHFVNPNGLHDENHYTCARDMALIGAAAFRIEDFRTITKTLEYTIGPTNLEPESRVFQQNHKMLYPDNKEYYQYCVGGKTGYTDQALSTLLTYADDGEFQLVSVVLKTHGIHVYPDTTNLMNYAFGNFSKVSIADNEKSGEFELKDPSAYVVLPEGVTFADLKSTVKDGKVTYTYNDNIVGTAEVTEKTPIDSVAKSTKNTVKPNTDSEKNTKSQKKQDGGVLSGILTWLKNADPVVLGGIGAAVLVIVILLIVLAVRSHQKKKRRRARREELLRRRREAQRRNGRENKRKNI</sequence>
<evidence type="ECO:0000256" key="6">
    <source>
        <dbReference type="ARBA" id="ARBA00023316"/>
    </source>
</evidence>
<keyword evidence="11" id="KW-0472">Membrane</keyword>
<name>A0A1M6SL14_9FIRM</name>
<evidence type="ECO:0000256" key="4">
    <source>
        <dbReference type="ARBA" id="ARBA00022960"/>
    </source>
</evidence>
<gene>
    <name evidence="14" type="ORF">SAMN02745243_02974</name>
</gene>
<dbReference type="GO" id="GO:0009252">
    <property type="term" value="P:peptidoglycan biosynthetic process"/>
    <property type="evidence" value="ECO:0007669"/>
    <property type="project" value="UniProtKB-KW"/>
</dbReference>
<dbReference type="SUPFAM" id="SSF56601">
    <property type="entry name" value="beta-lactamase/transpeptidase-like"/>
    <property type="match status" value="1"/>
</dbReference>
<dbReference type="Pfam" id="PF00768">
    <property type="entry name" value="Peptidase_S11"/>
    <property type="match status" value="1"/>
</dbReference>
<accession>A0A1M6SL14</accession>
<dbReference type="PANTHER" id="PTHR21581">
    <property type="entry name" value="D-ALANYL-D-ALANINE CARBOXYPEPTIDASE"/>
    <property type="match status" value="1"/>
</dbReference>
<dbReference type="GO" id="GO:0008360">
    <property type="term" value="P:regulation of cell shape"/>
    <property type="evidence" value="ECO:0007669"/>
    <property type="project" value="UniProtKB-KW"/>
</dbReference>
<dbReference type="GO" id="GO:0009002">
    <property type="term" value="F:serine-type D-Ala-D-Ala carboxypeptidase activity"/>
    <property type="evidence" value="ECO:0007669"/>
    <property type="project" value="InterPro"/>
</dbReference>
<reference evidence="14 15" key="1">
    <citation type="submission" date="2016-11" db="EMBL/GenBank/DDBJ databases">
        <authorList>
            <person name="Jaros S."/>
            <person name="Januszkiewicz K."/>
            <person name="Wedrychowicz H."/>
        </authorList>
    </citation>
    <scope>NUCLEOTIDE SEQUENCE [LARGE SCALE GENOMIC DNA]</scope>
    <source>
        <strain evidence="14 15">DSM 15480</strain>
    </source>
</reference>
<feature type="domain" description="Peptidase S11 D-alanyl-D-alanine carboxypeptidase A N-terminal" evidence="13">
    <location>
        <begin position="81"/>
        <end position="308"/>
    </location>
</feature>
<feature type="region of interest" description="Disordered" evidence="10">
    <location>
        <begin position="395"/>
        <end position="418"/>
    </location>
</feature>
<dbReference type="EMBL" id="FQZY01000050">
    <property type="protein sequence ID" value="SHK45340.1"/>
    <property type="molecule type" value="Genomic_DNA"/>
</dbReference>
<dbReference type="GO" id="GO:0006508">
    <property type="term" value="P:proteolysis"/>
    <property type="evidence" value="ECO:0007669"/>
    <property type="project" value="InterPro"/>
</dbReference>
<evidence type="ECO:0000256" key="10">
    <source>
        <dbReference type="SAM" id="MobiDB-lite"/>
    </source>
</evidence>
<dbReference type="InterPro" id="IPR012338">
    <property type="entry name" value="Beta-lactam/transpept-like"/>
</dbReference>
<keyword evidence="5" id="KW-0573">Peptidoglycan synthesis</keyword>